<dbReference type="SUPFAM" id="SSF88713">
    <property type="entry name" value="Glycoside hydrolase/deacetylase"/>
    <property type="match status" value="1"/>
</dbReference>
<dbReference type="Gene3D" id="3.20.20.370">
    <property type="entry name" value="Glycoside hydrolase/deacetylase"/>
    <property type="match status" value="1"/>
</dbReference>
<evidence type="ECO:0000256" key="2">
    <source>
        <dbReference type="ARBA" id="ARBA00022729"/>
    </source>
</evidence>
<keyword evidence="6" id="KW-1185">Reference proteome</keyword>
<dbReference type="CDD" id="cd10918">
    <property type="entry name" value="CE4_NodB_like_5s_6s"/>
    <property type="match status" value="1"/>
</dbReference>
<evidence type="ECO:0000313" key="5">
    <source>
        <dbReference type="EMBL" id="MBC9786064.1"/>
    </source>
</evidence>
<dbReference type="PANTHER" id="PTHR34216">
    <property type="match status" value="1"/>
</dbReference>
<evidence type="ECO:0000256" key="3">
    <source>
        <dbReference type="SAM" id="MobiDB-lite"/>
    </source>
</evidence>
<keyword evidence="2" id="KW-0732">Signal</keyword>
<dbReference type="PROSITE" id="PS51677">
    <property type="entry name" value="NODB"/>
    <property type="match status" value="1"/>
</dbReference>
<protein>
    <submittedName>
        <fullName evidence="5">Polysaccharide deacetylase family protein</fullName>
    </submittedName>
</protein>
<comment type="subcellular location">
    <subcellularLocation>
        <location evidence="1">Secreted</location>
    </subcellularLocation>
</comment>
<reference evidence="5 6" key="1">
    <citation type="submission" date="2020-07" db="EMBL/GenBank/DDBJ databases">
        <title>Draft whole-genome sequence of Heliobacterium chlorum DSM 3682, type strain.</title>
        <authorList>
            <person name="Kyndt J.A."/>
            <person name="Meyer T.E."/>
            <person name="Imhoff J.F."/>
        </authorList>
    </citation>
    <scope>NUCLEOTIDE SEQUENCE [LARGE SCALE GENOMIC DNA]</scope>
    <source>
        <strain evidence="5 6">DSM 3682</strain>
    </source>
</reference>
<dbReference type="EMBL" id="JACVHF010000024">
    <property type="protein sequence ID" value="MBC9786064.1"/>
    <property type="molecule type" value="Genomic_DNA"/>
</dbReference>
<dbReference type="RefSeq" id="WP_188041493.1">
    <property type="nucleotide sequence ID" value="NZ_JACVHF010000024.1"/>
</dbReference>
<dbReference type="InterPro" id="IPR002509">
    <property type="entry name" value="NODB_dom"/>
</dbReference>
<proteinExistence type="predicted"/>
<name>A0ABR7T5K6_HELCL</name>
<evidence type="ECO:0000313" key="6">
    <source>
        <dbReference type="Proteomes" id="UP000617402"/>
    </source>
</evidence>
<comment type="caution">
    <text evidence="5">The sequence shown here is derived from an EMBL/GenBank/DDBJ whole genome shotgun (WGS) entry which is preliminary data.</text>
</comment>
<dbReference type="Pfam" id="PF01522">
    <property type="entry name" value="Polysacc_deac_1"/>
    <property type="match status" value="1"/>
</dbReference>
<dbReference type="PANTHER" id="PTHR34216:SF3">
    <property type="entry name" value="POLY-BETA-1,6-N-ACETYL-D-GLUCOSAMINE N-DEACETYLASE"/>
    <property type="match status" value="1"/>
</dbReference>
<dbReference type="InterPro" id="IPR051398">
    <property type="entry name" value="Polysacch_Deacetylase"/>
</dbReference>
<gene>
    <name evidence="5" type="ORF">H1S01_16460</name>
</gene>
<organism evidence="5 6">
    <name type="scientific">Heliobacterium chlorum</name>
    <dbReference type="NCBI Taxonomy" id="2698"/>
    <lineage>
        <taxon>Bacteria</taxon>
        <taxon>Bacillati</taxon>
        <taxon>Bacillota</taxon>
        <taxon>Clostridia</taxon>
        <taxon>Eubacteriales</taxon>
        <taxon>Heliobacteriaceae</taxon>
        <taxon>Heliobacterium</taxon>
    </lineage>
</organism>
<feature type="region of interest" description="Disordered" evidence="3">
    <location>
        <begin position="35"/>
        <end position="63"/>
    </location>
</feature>
<sequence>MRTKSGGYRYPRYFLYAGLFLFLFLLIVGCSKTAPPSPSSTETTVPQESTQTESKQPQDQGPFLKKGEPIYILMYHHFAPRGYWPKQEVAVYVDDFSEQMDYLQQEGYHVVALRQVWDHYKNGTPLPQKPVVITLDDGYESSYQLAYPVLKKHNYPFTIFPVVNWLQFEKSNKPYAPDKSDYLSWPQMDEMVASGLCDVQSHTFDSHDKVNGISVLITKIKKANGQLETTEEANSRVKEDLRQAKTFIEQRYGWDVYALAYPYGEYDEKVMQTMDELGYSMGLCMSKIKHKNNLKAIARIPVAQSDGLNGFIQRLKSKQAQ</sequence>
<evidence type="ECO:0000259" key="4">
    <source>
        <dbReference type="PROSITE" id="PS51677"/>
    </source>
</evidence>
<dbReference type="InterPro" id="IPR011330">
    <property type="entry name" value="Glyco_hydro/deAcase_b/a-brl"/>
</dbReference>
<dbReference type="PROSITE" id="PS51257">
    <property type="entry name" value="PROKAR_LIPOPROTEIN"/>
    <property type="match status" value="1"/>
</dbReference>
<dbReference type="Proteomes" id="UP000617402">
    <property type="component" value="Unassembled WGS sequence"/>
</dbReference>
<accession>A0ABR7T5K6</accession>
<evidence type="ECO:0000256" key="1">
    <source>
        <dbReference type="ARBA" id="ARBA00004613"/>
    </source>
</evidence>
<feature type="compositionally biased region" description="Low complexity" evidence="3">
    <location>
        <begin position="39"/>
        <end position="54"/>
    </location>
</feature>
<feature type="domain" description="NodB homology" evidence="4">
    <location>
        <begin position="129"/>
        <end position="321"/>
    </location>
</feature>